<comment type="caution">
    <text evidence="2">The sequence shown here is derived from an EMBL/GenBank/DDBJ whole genome shotgun (WGS) entry which is preliminary data.</text>
</comment>
<evidence type="ECO:0000313" key="3">
    <source>
        <dbReference type="Proteomes" id="UP001576784"/>
    </source>
</evidence>
<accession>A0ABV4XJP0</accession>
<dbReference type="Gene3D" id="1.25.40.10">
    <property type="entry name" value="Tetratricopeptide repeat domain"/>
    <property type="match status" value="1"/>
</dbReference>
<proteinExistence type="predicted"/>
<dbReference type="Pfam" id="PF12770">
    <property type="entry name" value="CHAT"/>
    <property type="match status" value="1"/>
</dbReference>
<gene>
    <name evidence="2" type="ORF">ACE1CI_03175</name>
</gene>
<sequence length="565" mass="62901">MLVNLAKWEPALALIPTIENNLSELPATRPSIYAKINLAESLLRIEHLQANKPGLGDGNGQKIAQLLVTAIQEAQKIQDPRAEAYSLYKLGKVYQIKNQLNDAKNLNKQSLQIAQGIKADDIIARSAGQLGSILKQQGEVKEAIAAYEIAFNNLQSLRSDLVGINPELQFSFKEGIEPLYRDLVSLLLTPIQGEVSQANLKQARQVMEALQIAELDNFFQDACLDSHPVSLDQIDVKAAVIYPIILPDRLEVILAIPNQPLRHYTTQLTQQQVETTLKQFYSSLSPGYPNDERLQLAQQIYNWLIAPATSNLENNQIKTLVFVPDGFLRNLPMAAVHNGTKYLIEDYNLSLSPGLQLFPQGLNQKKLTLLAAGLTEARQGFQPLPGVYAEIEEITSEIKAEVLLNQKFTLDSFRNTINSQAFPIIHLATHGQFSSNPEETFLLTWSDRISISEFDLLFQRRRLGLLEPIELLVMSACQTAAGDNRATLGLAGFALRSGAKSTIASLWSVSDESTSNLMQELYQQLSTGKVNKAEALRQAQLKLMANPLYKHPYFWSAFVLVGNWL</sequence>
<dbReference type="PANTHER" id="PTHR10098">
    <property type="entry name" value="RAPSYN-RELATED"/>
    <property type="match status" value="1"/>
</dbReference>
<protein>
    <submittedName>
        <fullName evidence="2">CHAT domain-containing protein</fullName>
    </submittedName>
</protein>
<name>A0ABV4XJP0_9CYAN</name>
<reference evidence="2 3" key="1">
    <citation type="submission" date="2024-09" db="EMBL/GenBank/DDBJ databases">
        <title>Floridaenema gen nov. (Aerosakkonemataceae, Aerosakkonematales ord. nov., Cyanobacteria) from benthic tropical and subtropical fresh waters, with the description of four new species.</title>
        <authorList>
            <person name="Moretto J.A."/>
            <person name="Berthold D.E."/>
            <person name="Lefler F.W."/>
            <person name="Huang I.-S."/>
            <person name="Laughinghouse H. IV."/>
        </authorList>
    </citation>
    <scope>NUCLEOTIDE SEQUENCE [LARGE SCALE GENOMIC DNA]</scope>
    <source>
        <strain evidence="2 3">BLCC-F50</strain>
    </source>
</reference>
<dbReference type="InterPro" id="IPR024983">
    <property type="entry name" value="CHAT_dom"/>
</dbReference>
<feature type="domain" description="CHAT" evidence="1">
    <location>
        <begin position="296"/>
        <end position="563"/>
    </location>
</feature>
<dbReference type="SUPFAM" id="SSF48452">
    <property type="entry name" value="TPR-like"/>
    <property type="match status" value="1"/>
</dbReference>
<dbReference type="Proteomes" id="UP001576784">
    <property type="component" value="Unassembled WGS sequence"/>
</dbReference>
<dbReference type="EMBL" id="JBHFNR010000019">
    <property type="protein sequence ID" value="MFB2891928.1"/>
    <property type="molecule type" value="Genomic_DNA"/>
</dbReference>
<evidence type="ECO:0000313" key="2">
    <source>
        <dbReference type="EMBL" id="MFB2891928.1"/>
    </source>
</evidence>
<dbReference type="PANTHER" id="PTHR10098:SF112">
    <property type="entry name" value="SLR0380 PROTEIN"/>
    <property type="match status" value="1"/>
</dbReference>
<dbReference type="RefSeq" id="WP_413261605.1">
    <property type="nucleotide sequence ID" value="NZ_JBHFNR010000019.1"/>
</dbReference>
<evidence type="ECO:0000259" key="1">
    <source>
        <dbReference type="Pfam" id="PF12770"/>
    </source>
</evidence>
<organism evidence="2 3">
    <name type="scientific">Floridaenema flaviceps BLCC-F50</name>
    <dbReference type="NCBI Taxonomy" id="3153642"/>
    <lineage>
        <taxon>Bacteria</taxon>
        <taxon>Bacillati</taxon>
        <taxon>Cyanobacteriota</taxon>
        <taxon>Cyanophyceae</taxon>
        <taxon>Oscillatoriophycideae</taxon>
        <taxon>Aerosakkonematales</taxon>
        <taxon>Aerosakkonemataceae</taxon>
        <taxon>Floridanema</taxon>
        <taxon>Floridanema flaviceps</taxon>
    </lineage>
</organism>
<dbReference type="InterPro" id="IPR011990">
    <property type="entry name" value="TPR-like_helical_dom_sf"/>
</dbReference>
<keyword evidence="3" id="KW-1185">Reference proteome</keyword>